<keyword evidence="3" id="KW-1185">Reference proteome</keyword>
<accession>A0A0D3KN12</accession>
<dbReference type="RefSeq" id="XP_005789576.1">
    <property type="nucleotide sequence ID" value="XM_005789519.1"/>
</dbReference>
<evidence type="ECO:0000313" key="3">
    <source>
        <dbReference type="Proteomes" id="UP000013827"/>
    </source>
</evidence>
<reference evidence="3" key="1">
    <citation type="journal article" date="2013" name="Nature">
        <title>Pan genome of the phytoplankton Emiliania underpins its global distribution.</title>
        <authorList>
            <person name="Read B.A."/>
            <person name="Kegel J."/>
            <person name="Klute M.J."/>
            <person name="Kuo A."/>
            <person name="Lefebvre S.C."/>
            <person name="Maumus F."/>
            <person name="Mayer C."/>
            <person name="Miller J."/>
            <person name="Monier A."/>
            <person name="Salamov A."/>
            <person name="Young J."/>
            <person name="Aguilar M."/>
            <person name="Claverie J.M."/>
            <person name="Frickenhaus S."/>
            <person name="Gonzalez K."/>
            <person name="Herman E.K."/>
            <person name="Lin Y.C."/>
            <person name="Napier J."/>
            <person name="Ogata H."/>
            <person name="Sarno A.F."/>
            <person name="Shmutz J."/>
            <person name="Schroeder D."/>
            <person name="de Vargas C."/>
            <person name="Verret F."/>
            <person name="von Dassow P."/>
            <person name="Valentin K."/>
            <person name="Van de Peer Y."/>
            <person name="Wheeler G."/>
            <person name="Dacks J.B."/>
            <person name="Delwiche C.F."/>
            <person name="Dyhrman S.T."/>
            <person name="Glockner G."/>
            <person name="John U."/>
            <person name="Richards T."/>
            <person name="Worden A.Z."/>
            <person name="Zhang X."/>
            <person name="Grigoriev I.V."/>
            <person name="Allen A.E."/>
            <person name="Bidle K."/>
            <person name="Borodovsky M."/>
            <person name="Bowler C."/>
            <person name="Brownlee C."/>
            <person name="Cock J.M."/>
            <person name="Elias M."/>
            <person name="Gladyshev V.N."/>
            <person name="Groth M."/>
            <person name="Guda C."/>
            <person name="Hadaegh A."/>
            <person name="Iglesias-Rodriguez M.D."/>
            <person name="Jenkins J."/>
            <person name="Jones B.M."/>
            <person name="Lawson T."/>
            <person name="Leese F."/>
            <person name="Lindquist E."/>
            <person name="Lobanov A."/>
            <person name="Lomsadze A."/>
            <person name="Malik S.B."/>
            <person name="Marsh M.E."/>
            <person name="Mackinder L."/>
            <person name="Mock T."/>
            <person name="Mueller-Roeber B."/>
            <person name="Pagarete A."/>
            <person name="Parker M."/>
            <person name="Probert I."/>
            <person name="Quesneville H."/>
            <person name="Raines C."/>
            <person name="Rensing S.A."/>
            <person name="Riano-Pachon D.M."/>
            <person name="Richier S."/>
            <person name="Rokitta S."/>
            <person name="Shiraiwa Y."/>
            <person name="Soanes D.M."/>
            <person name="van der Giezen M."/>
            <person name="Wahlund T.M."/>
            <person name="Williams B."/>
            <person name="Wilson W."/>
            <person name="Wolfe G."/>
            <person name="Wurch L.L."/>
        </authorList>
    </citation>
    <scope>NUCLEOTIDE SEQUENCE</scope>
</reference>
<reference evidence="2" key="2">
    <citation type="submission" date="2024-10" db="UniProtKB">
        <authorList>
            <consortium name="EnsemblProtists"/>
        </authorList>
    </citation>
    <scope>IDENTIFICATION</scope>
</reference>
<organism evidence="2 3">
    <name type="scientific">Emiliania huxleyi (strain CCMP1516)</name>
    <dbReference type="NCBI Taxonomy" id="280463"/>
    <lineage>
        <taxon>Eukaryota</taxon>
        <taxon>Haptista</taxon>
        <taxon>Haptophyta</taxon>
        <taxon>Prymnesiophyceae</taxon>
        <taxon>Isochrysidales</taxon>
        <taxon>Noelaerhabdaceae</taxon>
        <taxon>Emiliania</taxon>
    </lineage>
</organism>
<dbReference type="KEGG" id="ehx:EMIHUDRAFT_440454"/>
<name>A0A0D3KN12_EMIH1</name>
<dbReference type="PaxDb" id="2903-EOD37147"/>
<feature type="compositionally biased region" description="Low complexity" evidence="1">
    <location>
        <begin position="161"/>
        <end position="170"/>
    </location>
</feature>
<dbReference type="EnsemblProtists" id="EOD37147">
    <property type="protein sequence ID" value="EOD37147"/>
    <property type="gene ID" value="EMIHUDRAFT_440454"/>
</dbReference>
<proteinExistence type="predicted"/>
<protein>
    <submittedName>
        <fullName evidence="2">Uncharacterized protein</fullName>
    </submittedName>
</protein>
<feature type="region of interest" description="Disordered" evidence="1">
    <location>
        <begin position="150"/>
        <end position="179"/>
    </location>
</feature>
<evidence type="ECO:0000256" key="1">
    <source>
        <dbReference type="SAM" id="MobiDB-lite"/>
    </source>
</evidence>
<dbReference type="Proteomes" id="UP000013827">
    <property type="component" value="Unassembled WGS sequence"/>
</dbReference>
<sequence length="179" mass="19118">TAIRAERCLCGRCLRDSARPARRASSPIAPRPRSGKRRRVCCHLATGPFPRSVFPRSVSAGVERGGALGDHLWLPLGRDGPPGACPAPSLWRAGCPAGTRLGGVAAPATGDVATAARGPRPPRRRPPRLYDWRHRWRRPFGVDGCLGRRGGPFPARGSGGDADLALAAPPARRHARRAR</sequence>
<dbReference type="GeneID" id="17282417"/>
<dbReference type="HOGENOM" id="CLU_1507265_0_0_1"/>
<evidence type="ECO:0000313" key="2">
    <source>
        <dbReference type="EnsemblProtists" id="EOD37147"/>
    </source>
</evidence>
<dbReference type="AlphaFoldDB" id="A0A0D3KN12"/>